<reference evidence="7" key="1">
    <citation type="journal article" date="2019" name="Int. J. Syst. Evol. Microbiol.">
        <title>The Global Catalogue of Microorganisms (GCM) 10K type strain sequencing project: providing services to taxonomists for standard genome sequencing and annotation.</title>
        <authorList>
            <consortium name="The Broad Institute Genomics Platform"/>
            <consortium name="The Broad Institute Genome Sequencing Center for Infectious Disease"/>
            <person name="Wu L."/>
            <person name="Ma J."/>
        </authorList>
    </citation>
    <scope>NUCLEOTIDE SEQUENCE [LARGE SCALE GENOMIC DNA]</scope>
    <source>
        <strain evidence="7">CECT 8655</strain>
    </source>
</reference>
<dbReference type="InterPro" id="IPR002933">
    <property type="entry name" value="Peptidase_M20"/>
</dbReference>
<keyword evidence="3" id="KW-0378">Hydrolase</keyword>
<dbReference type="Pfam" id="PF07687">
    <property type="entry name" value="M20_dimer"/>
    <property type="match status" value="1"/>
</dbReference>
<evidence type="ECO:0000259" key="5">
    <source>
        <dbReference type="Pfam" id="PF07687"/>
    </source>
</evidence>
<keyword evidence="2" id="KW-0479">Metal-binding</keyword>
<feature type="domain" description="Peptidase M20 dimerisation" evidence="5">
    <location>
        <begin position="230"/>
        <end position="381"/>
    </location>
</feature>
<dbReference type="SUPFAM" id="SSF53187">
    <property type="entry name" value="Zn-dependent exopeptidases"/>
    <property type="match status" value="1"/>
</dbReference>
<evidence type="ECO:0000313" key="6">
    <source>
        <dbReference type="EMBL" id="MFC4268583.1"/>
    </source>
</evidence>
<gene>
    <name evidence="6" type="ORF">ACFOWD_06670</name>
</gene>
<keyword evidence="1" id="KW-0645">Protease</keyword>
<dbReference type="PANTHER" id="PTHR43270:SF8">
    <property type="entry name" value="DI- AND TRIPEPTIDASE DUG2-RELATED"/>
    <property type="match status" value="1"/>
</dbReference>
<dbReference type="EMBL" id="JBHSCY010000001">
    <property type="protein sequence ID" value="MFC4268583.1"/>
    <property type="molecule type" value="Genomic_DNA"/>
</dbReference>
<evidence type="ECO:0000256" key="2">
    <source>
        <dbReference type="ARBA" id="ARBA00022723"/>
    </source>
</evidence>
<dbReference type="InterPro" id="IPR011650">
    <property type="entry name" value="Peptidase_M20_dimer"/>
</dbReference>
<feature type="signal peptide" evidence="4">
    <location>
        <begin position="1"/>
        <end position="19"/>
    </location>
</feature>
<evidence type="ECO:0000256" key="4">
    <source>
        <dbReference type="SAM" id="SignalP"/>
    </source>
</evidence>
<dbReference type="Proteomes" id="UP001595826">
    <property type="component" value="Unassembled WGS sequence"/>
</dbReference>
<dbReference type="Pfam" id="PF01546">
    <property type="entry name" value="Peptidase_M20"/>
    <property type="match status" value="1"/>
</dbReference>
<dbReference type="InterPro" id="IPR051458">
    <property type="entry name" value="Cyt/Met_Dipeptidase"/>
</dbReference>
<sequence length="501" mass="56759">MKKILLLFLLSITSFFAQQDWENKVDAKLLTVLQNHREFVSIPNLPTKIQNMYKNISWVKKKYKKIGFSFKNLEAKTLPVLFAERIVNPDYKTILFYFHIDGQPVDPKAWNQKDPFIPELKELTEKGDWKSISWDKLNTKINDDWRIFARAAADDKAPIVMFLSALELLESNNQKPKFNIKIIFDLEEEYGSNAFLSTLDAYKNTYQSDYMIIMDGPAHNTNKPTLTFGCRGIATCSITTYGAKLPQHSGHFGNYVSNPVFTLSRLLASMKSEEGKVLIKDYYKGISISDDIKTILESVPDNSGFMNNGLVIKDAEKVGGSYQEALQYPSLNVRQIGTSWKGKGLKTVIPEYAKADIDVRLVVETDGKEQLEKIKNHIKSRGFLVLDRLPTDKERLSNNKIVTFTSNSGVNAFRTPLNSTFGKKLRKSLTKTFGEEPVSIRTMGGTVPIIPAINKLKIPAIIVPMVNMDNNQHSPNENIRIGNIRQGIKICLSILETDFIE</sequence>
<protein>
    <submittedName>
        <fullName evidence="6">M20/M25/M40 family metallo-hydrolase</fullName>
    </submittedName>
</protein>
<dbReference type="Gene3D" id="3.40.630.10">
    <property type="entry name" value="Zn peptidases"/>
    <property type="match status" value="1"/>
</dbReference>
<organism evidence="6 7">
    <name type="scientific">Polaribacter marinivivus</name>
    <dbReference type="NCBI Taxonomy" id="1524260"/>
    <lineage>
        <taxon>Bacteria</taxon>
        <taxon>Pseudomonadati</taxon>
        <taxon>Bacteroidota</taxon>
        <taxon>Flavobacteriia</taxon>
        <taxon>Flavobacteriales</taxon>
        <taxon>Flavobacteriaceae</taxon>
    </lineage>
</organism>
<accession>A0ABV8R9B0</accession>
<dbReference type="PANTHER" id="PTHR43270">
    <property type="entry name" value="BETA-ALA-HIS DIPEPTIDASE"/>
    <property type="match status" value="1"/>
</dbReference>
<name>A0ABV8R9B0_9FLAO</name>
<evidence type="ECO:0000313" key="7">
    <source>
        <dbReference type="Proteomes" id="UP001595826"/>
    </source>
</evidence>
<evidence type="ECO:0000256" key="1">
    <source>
        <dbReference type="ARBA" id="ARBA00022670"/>
    </source>
</evidence>
<feature type="chain" id="PRO_5046045370" evidence="4">
    <location>
        <begin position="20"/>
        <end position="501"/>
    </location>
</feature>
<proteinExistence type="predicted"/>
<keyword evidence="4" id="KW-0732">Signal</keyword>
<evidence type="ECO:0000256" key="3">
    <source>
        <dbReference type="ARBA" id="ARBA00022801"/>
    </source>
</evidence>
<comment type="caution">
    <text evidence="6">The sequence shown here is derived from an EMBL/GenBank/DDBJ whole genome shotgun (WGS) entry which is preliminary data.</text>
</comment>
<dbReference type="RefSeq" id="WP_377409117.1">
    <property type="nucleotide sequence ID" value="NZ_JBHSCY010000001.1"/>
</dbReference>
<dbReference type="Gene3D" id="3.30.70.360">
    <property type="match status" value="1"/>
</dbReference>
<keyword evidence="7" id="KW-1185">Reference proteome</keyword>